<dbReference type="CDD" id="cd16453">
    <property type="entry name" value="RING-Ubox"/>
    <property type="match status" value="1"/>
</dbReference>
<feature type="transmembrane region" description="Helical" evidence="2">
    <location>
        <begin position="211"/>
        <end position="230"/>
    </location>
</feature>
<dbReference type="Proteomes" id="UP001152797">
    <property type="component" value="Unassembled WGS sequence"/>
</dbReference>
<proteinExistence type="predicted"/>
<protein>
    <submittedName>
        <fullName evidence="5">Pentatricopeptide repeat-containing protein, chloroplastic</fullName>
    </submittedName>
</protein>
<evidence type="ECO:0000313" key="4">
    <source>
        <dbReference type="EMBL" id="CAI4019767.1"/>
    </source>
</evidence>
<evidence type="ECO:0000259" key="3">
    <source>
        <dbReference type="PROSITE" id="PS51698"/>
    </source>
</evidence>
<dbReference type="Gene3D" id="3.30.40.10">
    <property type="entry name" value="Zinc/RING finger domain, C3HC4 (zinc finger)"/>
    <property type="match status" value="1"/>
</dbReference>
<dbReference type="AlphaFoldDB" id="A0A9P1GRL2"/>
<dbReference type="EMBL" id="CAMXCT030006770">
    <property type="protein sequence ID" value="CAL4807079.1"/>
    <property type="molecule type" value="Genomic_DNA"/>
</dbReference>
<evidence type="ECO:0000256" key="2">
    <source>
        <dbReference type="SAM" id="Phobius"/>
    </source>
</evidence>
<evidence type="ECO:0000256" key="1">
    <source>
        <dbReference type="SAM" id="MobiDB-lite"/>
    </source>
</evidence>
<dbReference type="PROSITE" id="PS51698">
    <property type="entry name" value="U_BOX"/>
    <property type="match status" value="1"/>
</dbReference>
<evidence type="ECO:0000313" key="6">
    <source>
        <dbReference type="Proteomes" id="UP001152797"/>
    </source>
</evidence>
<feature type="domain" description="U-box" evidence="3">
    <location>
        <begin position="9"/>
        <end position="84"/>
    </location>
</feature>
<keyword evidence="2" id="KW-0812">Transmembrane</keyword>
<dbReference type="InterPro" id="IPR013083">
    <property type="entry name" value="Znf_RING/FYVE/PHD"/>
</dbReference>
<accession>A0A9P1GRL2</accession>
<evidence type="ECO:0000313" key="5">
    <source>
        <dbReference type="EMBL" id="CAL4807079.1"/>
    </source>
</evidence>
<reference evidence="5 6" key="2">
    <citation type="submission" date="2024-05" db="EMBL/GenBank/DDBJ databases">
        <authorList>
            <person name="Chen Y."/>
            <person name="Shah S."/>
            <person name="Dougan E. K."/>
            <person name="Thang M."/>
            <person name="Chan C."/>
        </authorList>
    </citation>
    <scope>NUCLEOTIDE SEQUENCE [LARGE SCALE GENOMIC DNA]</scope>
</reference>
<organism evidence="4">
    <name type="scientific">Cladocopium goreaui</name>
    <dbReference type="NCBI Taxonomy" id="2562237"/>
    <lineage>
        <taxon>Eukaryota</taxon>
        <taxon>Sar</taxon>
        <taxon>Alveolata</taxon>
        <taxon>Dinophyceae</taxon>
        <taxon>Suessiales</taxon>
        <taxon>Symbiodiniaceae</taxon>
        <taxon>Cladocopium</taxon>
    </lineage>
</organism>
<reference evidence="4" key="1">
    <citation type="submission" date="2022-10" db="EMBL/GenBank/DDBJ databases">
        <authorList>
            <person name="Chen Y."/>
            <person name="Dougan E. K."/>
            <person name="Chan C."/>
            <person name="Rhodes N."/>
            <person name="Thang M."/>
        </authorList>
    </citation>
    <scope>NUCLEOTIDE SEQUENCE</scope>
</reference>
<name>A0A9P1GRL2_9DINO</name>
<dbReference type="GO" id="GO:0016567">
    <property type="term" value="P:protein ubiquitination"/>
    <property type="evidence" value="ECO:0007669"/>
    <property type="project" value="InterPro"/>
</dbReference>
<dbReference type="EMBL" id="CAMXCT020006770">
    <property type="protein sequence ID" value="CAL1173142.1"/>
    <property type="molecule type" value="Genomic_DNA"/>
</dbReference>
<keyword evidence="6" id="KW-1185">Reference proteome</keyword>
<feature type="transmembrane region" description="Helical" evidence="2">
    <location>
        <begin position="181"/>
        <end position="204"/>
    </location>
</feature>
<sequence>MDGDTTGPLEPSVFICPITHAMFRDPVFVPESGNTYERSAIQTHWSAQRKRRDPLTNVLCAGSLHTNWGLRREVQSFLDEHVNYVPAGWEDRNLPPIETAKAAANATQRGKGCRRIAFWTLSLLFSMAVLVEHLRAESAFYWPILETSDVGGVPLKVPKGSRLEAWKVKGRLVIQIPAPGIQGSMVCQLMFSVLWLSFVCYWTFTAWNTGVRLFVAFSLPFWAVGLMLFFSTMLTPSLSQTLTASPLEYQVKSQVLRLGISRFAAKVTDLEEVPGLICMSDAECRLILQDGVQEIAFGGDLKPVEVRWIQKQLCSHWGLDVSECLANAQKPRHADGEDDSTSFHADFASAPEWGSQRLAVFDQLDPVMNVRLEIQDVSVPLSKGYPLALSVSAKSTDAAEAASREAAAVRSTMVKRIEWRVGRISEHVAAVRAAANAGGEEEAWQPIVSPPFAAGGFENLQLHLYPLGYRVKGEDSCGFFLVCPKGMHVKCKAFVGDMVRVWDHHYKEREPYGRGNFCRLLDKVENDDSILCGIELQEIRMEQTTQVRGGPFGSVVDEVKLVVQPSTGGMEMVRELRDHSLKVKRKVQSRAALHQYAHLAPSVDERLGAPDRIPVPLPGLAVSKSSPQLPSVGSPTKFELPISPKISKWR</sequence>
<dbReference type="Pfam" id="PF04564">
    <property type="entry name" value="U-box"/>
    <property type="match status" value="1"/>
</dbReference>
<feature type="region of interest" description="Disordered" evidence="1">
    <location>
        <begin position="624"/>
        <end position="650"/>
    </location>
</feature>
<comment type="caution">
    <text evidence="4">The sequence shown here is derived from an EMBL/GenBank/DDBJ whole genome shotgun (WGS) entry which is preliminary data.</text>
</comment>
<dbReference type="SMART" id="SM00504">
    <property type="entry name" value="Ubox"/>
    <property type="match status" value="1"/>
</dbReference>
<feature type="compositionally biased region" description="Polar residues" evidence="1">
    <location>
        <begin position="624"/>
        <end position="634"/>
    </location>
</feature>
<dbReference type="SUPFAM" id="SSF57850">
    <property type="entry name" value="RING/U-box"/>
    <property type="match status" value="1"/>
</dbReference>
<gene>
    <name evidence="4" type="ORF">C1SCF055_LOCUS44241</name>
</gene>
<dbReference type="OrthoDB" id="426563at2759"/>
<dbReference type="InterPro" id="IPR003613">
    <property type="entry name" value="Ubox_domain"/>
</dbReference>
<keyword evidence="2" id="KW-1133">Transmembrane helix</keyword>
<dbReference type="EMBL" id="CAMXCT010006770">
    <property type="protein sequence ID" value="CAI4019767.1"/>
    <property type="molecule type" value="Genomic_DNA"/>
</dbReference>
<dbReference type="GO" id="GO:0004842">
    <property type="term" value="F:ubiquitin-protein transferase activity"/>
    <property type="evidence" value="ECO:0007669"/>
    <property type="project" value="InterPro"/>
</dbReference>
<keyword evidence="2" id="KW-0472">Membrane</keyword>